<proteinExistence type="predicted"/>
<keyword evidence="2" id="KW-1185">Reference proteome</keyword>
<evidence type="ECO:0000313" key="2">
    <source>
        <dbReference type="Proteomes" id="UP000295438"/>
    </source>
</evidence>
<reference evidence="1 2" key="1">
    <citation type="submission" date="2019-03" db="EMBL/GenBank/DDBJ databases">
        <title>Algoriphagus aquimaris sp. nov., isolated form marine sediment in Pohang, Korea.</title>
        <authorList>
            <person name="Kim J."/>
            <person name="Yoon S.-H."/>
            <person name="Lee S.-S."/>
        </authorList>
    </citation>
    <scope>NUCLEOTIDE SEQUENCE [LARGE SCALE GENOMIC DNA]</scope>
    <source>
        <strain evidence="1 2">F21</strain>
    </source>
</reference>
<evidence type="ECO:0000313" key="1">
    <source>
        <dbReference type="EMBL" id="TDK46689.1"/>
    </source>
</evidence>
<sequence length="118" mass="13437">MTELDSDKVLAFELKSGKEQIAFGVENGAVSAIFESIHNQHRKELKINLGGFDGENEYLNWLKRALEIGEKLELKVVRVTPCQISEPSERKKSMPPTDEQLLKVYHEQKKELEEAGLI</sequence>
<dbReference type="Proteomes" id="UP000295438">
    <property type="component" value="Unassembled WGS sequence"/>
</dbReference>
<protein>
    <submittedName>
        <fullName evidence="1">Uncharacterized protein</fullName>
    </submittedName>
</protein>
<organism evidence="1 2">
    <name type="scientific">Algoriphagus formosus</name>
    <dbReference type="NCBI Taxonomy" id="2007308"/>
    <lineage>
        <taxon>Bacteria</taxon>
        <taxon>Pseudomonadati</taxon>
        <taxon>Bacteroidota</taxon>
        <taxon>Cytophagia</taxon>
        <taxon>Cytophagales</taxon>
        <taxon>Cyclobacteriaceae</taxon>
        <taxon>Algoriphagus</taxon>
    </lineage>
</organism>
<name>A0A4R5V493_9BACT</name>
<dbReference type="AlphaFoldDB" id="A0A4R5V493"/>
<accession>A0A4R5V493</accession>
<gene>
    <name evidence="1" type="ORF">E1898_06490</name>
</gene>
<comment type="caution">
    <text evidence="1">The sequence shown here is derived from an EMBL/GenBank/DDBJ whole genome shotgun (WGS) entry which is preliminary data.</text>
</comment>
<dbReference type="RefSeq" id="WP_133390282.1">
    <property type="nucleotide sequence ID" value="NZ_SMUW01000030.1"/>
</dbReference>
<dbReference type="EMBL" id="SMUW01000030">
    <property type="protein sequence ID" value="TDK46689.1"/>
    <property type="molecule type" value="Genomic_DNA"/>
</dbReference>